<keyword evidence="2" id="KW-0732">Signal</keyword>
<comment type="caution">
    <text evidence="3">The sequence shown here is derived from an EMBL/GenBank/DDBJ whole genome shotgun (WGS) entry which is preliminary data.</text>
</comment>
<evidence type="ECO:0000313" key="4">
    <source>
        <dbReference type="Proteomes" id="UP000322791"/>
    </source>
</evidence>
<reference evidence="3 4" key="1">
    <citation type="submission" date="2019-08" db="EMBL/GenBank/DDBJ databases">
        <authorList>
            <person name="Seo M.-J."/>
        </authorList>
    </citation>
    <scope>NUCLEOTIDE SEQUENCE [LARGE SCALE GENOMIC DNA]</scope>
    <source>
        <strain evidence="3 4">KIGAM108</strain>
    </source>
</reference>
<protein>
    <submittedName>
        <fullName evidence="3">Uncharacterized protein</fullName>
    </submittedName>
</protein>
<organism evidence="3 4">
    <name type="scientific">Hymenobacter lutimineralis</name>
    <dbReference type="NCBI Taxonomy" id="2606448"/>
    <lineage>
        <taxon>Bacteria</taxon>
        <taxon>Pseudomonadati</taxon>
        <taxon>Bacteroidota</taxon>
        <taxon>Cytophagia</taxon>
        <taxon>Cytophagales</taxon>
        <taxon>Hymenobacteraceae</taxon>
        <taxon>Hymenobacter</taxon>
    </lineage>
</organism>
<dbReference type="AlphaFoldDB" id="A0A5D6V1T1"/>
<name>A0A5D6V1T1_9BACT</name>
<feature type="region of interest" description="Disordered" evidence="1">
    <location>
        <begin position="118"/>
        <end position="179"/>
    </location>
</feature>
<evidence type="ECO:0000256" key="2">
    <source>
        <dbReference type="SAM" id="SignalP"/>
    </source>
</evidence>
<accession>A0A5D6V1T1</accession>
<proteinExistence type="predicted"/>
<gene>
    <name evidence="3" type="ORF">FY528_10905</name>
</gene>
<keyword evidence="4" id="KW-1185">Reference proteome</keyword>
<feature type="compositionally biased region" description="Pro residues" evidence="1">
    <location>
        <begin position="120"/>
        <end position="130"/>
    </location>
</feature>
<dbReference type="Proteomes" id="UP000322791">
    <property type="component" value="Unassembled WGS sequence"/>
</dbReference>
<sequence length="179" mass="17805">MHRSFSSYIVVAALLAGTPALAQQKAAPAKPKPVATAAPADTARKAATGADWNAAGGGGSTQSMNQTEGIQIAPGFTAAPSMRVSTDYQGRPLGKYVRRRVSAPDPVAAPAPAYVEATPVPAPEPTPAAEPAPAAATASTSSTKKATTTATAKKAATPAKKAPAKKKADDGWGSGGSGW</sequence>
<feature type="region of interest" description="Disordered" evidence="1">
    <location>
        <begin position="24"/>
        <end position="43"/>
    </location>
</feature>
<feature type="chain" id="PRO_5023049134" evidence="2">
    <location>
        <begin position="23"/>
        <end position="179"/>
    </location>
</feature>
<dbReference type="RefSeq" id="WP_149071042.1">
    <property type="nucleotide sequence ID" value="NZ_VTHL01000010.1"/>
</dbReference>
<evidence type="ECO:0000256" key="1">
    <source>
        <dbReference type="SAM" id="MobiDB-lite"/>
    </source>
</evidence>
<feature type="signal peptide" evidence="2">
    <location>
        <begin position="1"/>
        <end position="22"/>
    </location>
</feature>
<evidence type="ECO:0000313" key="3">
    <source>
        <dbReference type="EMBL" id="TYZ09247.1"/>
    </source>
</evidence>
<feature type="compositionally biased region" description="Low complexity" evidence="1">
    <location>
        <begin position="131"/>
        <end position="161"/>
    </location>
</feature>
<dbReference type="EMBL" id="VTHL01000010">
    <property type="protein sequence ID" value="TYZ09247.1"/>
    <property type="molecule type" value="Genomic_DNA"/>
</dbReference>